<organism evidence="11">
    <name type="scientific">Diabrotica virgifera virgifera</name>
    <name type="common">western corn rootworm</name>
    <dbReference type="NCBI Taxonomy" id="50390"/>
    <lineage>
        <taxon>Eukaryota</taxon>
        <taxon>Metazoa</taxon>
        <taxon>Ecdysozoa</taxon>
        <taxon>Arthropoda</taxon>
        <taxon>Hexapoda</taxon>
        <taxon>Insecta</taxon>
        <taxon>Pterygota</taxon>
        <taxon>Neoptera</taxon>
        <taxon>Endopterygota</taxon>
        <taxon>Coleoptera</taxon>
        <taxon>Polyphaga</taxon>
        <taxon>Cucujiformia</taxon>
        <taxon>Chrysomeloidea</taxon>
        <taxon>Chrysomelidae</taxon>
        <taxon>Galerucinae</taxon>
        <taxon>Diabroticina</taxon>
        <taxon>Diabroticites</taxon>
        <taxon>Diabrotica</taxon>
    </lineage>
</organism>
<evidence type="ECO:0000256" key="5">
    <source>
        <dbReference type="ARBA" id="ARBA00022989"/>
    </source>
</evidence>
<keyword evidence="7" id="KW-0675">Receptor</keyword>
<feature type="transmembrane region" description="Helical" evidence="9">
    <location>
        <begin position="160"/>
        <end position="180"/>
    </location>
</feature>
<comment type="similarity">
    <text evidence="2">Belongs to the glutamate-gated ion channel (TC 1.A.10.1) family.</text>
</comment>
<keyword evidence="5 9" id="KW-1133">Transmembrane helix</keyword>
<sequence>MENDVGEWDVRDGFSRYNQLILSTNRSNIMGVNLNISYVVTNNDTFNHLEDFRDRHIDPISKVNWFVMRNLLLLLNGTSTPIFQSTWGYRDGNTSRYTGMVGDLKSGEAEIGGTAAFFTIDRIDIIEYIAPSAPTHIRFLFRAPPLSYVSNVFTLPFDSYVWYCCFGLIPLVFIAVYIIVKWEWYDPVFKETVAETHSNTIMPLRPGFFDVLVMELGAITQQGTDTEPKSVSGRIATVFTFIAFMFLYTAYAANIVAILQSTTESIKTLEDLLHSRISLGVEDIVYAHYYFQTAEEPVRKAIYHQKVAPKGQKANFMDIYEGISKVQKGFFAFHVELSSGYKVIADTFQENEKCGLKTIEFMNMLEPWVSIRKRSAYKEVIKVGLRKILEVGVQRRDVNRFYSNKPVCQNKGSNFGSAGLVDCYAAFLIYGIGIIFSVFLMVIEILVQKRLRKRKSSAQSDVYVSPVEEYAQFSARLSFLFFFFLVFIIVKWEWKDPVFKLKVEETHSNSITPLRPGLFDILVMELGAITQQGSDTEPKSNAGRAAIVFTFIAFMFLYTAYSANIVALLQSTTESIKTLEDLLHSRINLGVEDIVYAHYYFKTADEPTRKAIYQQKVAPKGQKPNFFTKEEGIARVQKEFFGFHIELSTGYKVIADTFNENEKCGLKEIEFIKLLEPWLSIKKNSAYKEVIKVGLRKILESGLQRRNTNRLYLKKPVCHSKGSNFGSAGIIDCYAAFLIFGIGIVLSILFCLAELIVQHKFQK</sequence>
<accession>A0A6P7GAN0</accession>
<dbReference type="GO" id="GO:0005886">
    <property type="term" value="C:plasma membrane"/>
    <property type="evidence" value="ECO:0007669"/>
    <property type="project" value="UniProtKB-SubCell"/>
</dbReference>
<evidence type="ECO:0000256" key="6">
    <source>
        <dbReference type="ARBA" id="ARBA00023136"/>
    </source>
</evidence>
<proteinExistence type="inferred from homology"/>
<comment type="subcellular location">
    <subcellularLocation>
        <location evidence="1">Cell membrane</location>
        <topology evidence="1">Multi-pass membrane protein</topology>
    </subcellularLocation>
</comment>
<feature type="domain" description="Ionotropic glutamate receptor C-terminal" evidence="10">
    <location>
        <begin position="161"/>
        <end position="434"/>
    </location>
</feature>
<gene>
    <name evidence="11" type="primary">LOC114335442</name>
</gene>
<feature type="transmembrane region" description="Helical" evidence="9">
    <location>
        <begin position="424"/>
        <end position="447"/>
    </location>
</feature>
<dbReference type="FunCoup" id="A0A6P7GAN0">
    <property type="interactions" value="4"/>
</dbReference>
<feature type="transmembrane region" description="Helical" evidence="9">
    <location>
        <begin position="477"/>
        <end position="494"/>
    </location>
</feature>
<feature type="domain" description="Ionotropic glutamate receptor C-terminal" evidence="10">
    <location>
        <begin position="483"/>
        <end position="744"/>
    </location>
</feature>
<protein>
    <submittedName>
        <fullName evidence="11">Ionotropic receptor 75a-like</fullName>
    </submittedName>
</protein>
<name>A0A6P7GAN0_DIAVI</name>
<dbReference type="InterPro" id="IPR052192">
    <property type="entry name" value="Insect_Ionotropic_Sensory_Rcpt"/>
</dbReference>
<evidence type="ECO:0000256" key="1">
    <source>
        <dbReference type="ARBA" id="ARBA00004651"/>
    </source>
</evidence>
<dbReference type="Gene3D" id="1.10.287.70">
    <property type="match status" value="2"/>
</dbReference>
<evidence type="ECO:0000256" key="8">
    <source>
        <dbReference type="ARBA" id="ARBA00023180"/>
    </source>
</evidence>
<dbReference type="InParanoid" id="A0A6P7GAN0"/>
<dbReference type="GO" id="GO:0050906">
    <property type="term" value="P:detection of stimulus involved in sensory perception"/>
    <property type="evidence" value="ECO:0007669"/>
    <property type="project" value="UniProtKB-ARBA"/>
</dbReference>
<evidence type="ECO:0000256" key="2">
    <source>
        <dbReference type="ARBA" id="ARBA00008685"/>
    </source>
</evidence>
<feature type="transmembrane region" description="Helical" evidence="9">
    <location>
        <begin position="542"/>
        <end position="561"/>
    </location>
</feature>
<feature type="transmembrane region" description="Helical" evidence="9">
    <location>
        <begin position="734"/>
        <end position="757"/>
    </location>
</feature>
<evidence type="ECO:0000256" key="9">
    <source>
        <dbReference type="SAM" id="Phobius"/>
    </source>
</evidence>
<dbReference type="PANTHER" id="PTHR42643:SF33">
    <property type="entry name" value="GLUTAMATE RECEPTOR 2-LIKE PROTEIN"/>
    <property type="match status" value="1"/>
</dbReference>
<keyword evidence="4 9" id="KW-0812">Transmembrane</keyword>
<feature type="transmembrane region" description="Helical" evidence="9">
    <location>
        <begin position="238"/>
        <end position="259"/>
    </location>
</feature>
<reference evidence="11" key="1">
    <citation type="submission" date="2025-08" db="UniProtKB">
        <authorList>
            <consortium name="RefSeq"/>
        </authorList>
    </citation>
    <scope>IDENTIFICATION</scope>
    <source>
        <tissue evidence="11">Whole insect</tissue>
    </source>
</reference>
<keyword evidence="6 9" id="KW-0472">Membrane</keyword>
<dbReference type="RefSeq" id="XP_028141480.1">
    <property type="nucleotide sequence ID" value="XM_028285679.1"/>
</dbReference>
<dbReference type="InterPro" id="IPR001320">
    <property type="entry name" value="Iontro_rcpt_C"/>
</dbReference>
<dbReference type="PANTHER" id="PTHR42643">
    <property type="entry name" value="IONOTROPIC RECEPTOR 20A-RELATED"/>
    <property type="match status" value="1"/>
</dbReference>
<evidence type="ECO:0000259" key="10">
    <source>
        <dbReference type="Pfam" id="PF00060"/>
    </source>
</evidence>
<evidence type="ECO:0000256" key="3">
    <source>
        <dbReference type="ARBA" id="ARBA00022475"/>
    </source>
</evidence>
<evidence type="ECO:0000256" key="7">
    <source>
        <dbReference type="ARBA" id="ARBA00023170"/>
    </source>
</evidence>
<evidence type="ECO:0000313" key="11">
    <source>
        <dbReference type="RefSeq" id="XP_028141480.1"/>
    </source>
</evidence>
<keyword evidence="3" id="KW-1003">Cell membrane</keyword>
<evidence type="ECO:0000256" key="4">
    <source>
        <dbReference type="ARBA" id="ARBA00022692"/>
    </source>
</evidence>
<dbReference type="SUPFAM" id="SSF53850">
    <property type="entry name" value="Periplasmic binding protein-like II"/>
    <property type="match status" value="2"/>
</dbReference>
<dbReference type="GO" id="GO:0015276">
    <property type="term" value="F:ligand-gated monoatomic ion channel activity"/>
    <property type="evidence" value="ECO:0007669"/>
    <property type="project" value="InterPro"/>
</dbReference>
<keyword evidence="8" id="KW-0325">Glycoprotein</keyword>
<dbReference type="Pfam" id="PF00060">
    <property type="entry name" value="Lig_chan"/>
    <property type="match status" value="2"/>
</dbReference>
<dbReference type="OrthoDB" id="6117597at2759"/>
<dbReference type="AlphaFoldDB" id="A0A6P7GAN0"/>